<accession>C3ZXC3</accession>
<keyword evidence="1" id="KW-0812">Transmembrane</keyword>
<evidence type="ECO:0000256" key="1">
    <source>
        <dbReference type="SAM" id="Phobius"/>
    </source>
</evidence>
<gene>
    <name evidence="2" type="ORF">BRAFLDRAFT_102944</name>
</gene>
<reference evidence="2" key="1">
    <citation type="journal article" date="2008" name="Nature">
        <title>The amphioxus genome and the evolution of the chordate karyotype.</title>
        <authorList>
            <consortium name="US DOE Joint Genome Institute (JGI-PGF)"/>
            <person name="Putnam N.H."/>
            <person name="Butts T."/>
            <person name="Ferrier D.E.K."/>
            <person name="Furlong R.F."/>
            <person name="Hellsten U."/>
            <person name="Kawashima T."/>
            <person name="Robinson-Rechavi M."/>
            <person name="Shoguchi E."/>
            <person name="Terry A."/>
            <person name="Yu J.-K."/>
            <person name="Benito-Gutierrez E.L."/>
            <person name="Dubchak I."/>
            <person name="Garcia-Fernandez J."/>
            <person name="Gibson-Brown J.J."/>
            <person name="Grigoriev I.V."/>
            <person name="Horton A.C."/>
            <person name="de Jong P.J."/>
            <person name="Jurka J."/>
            <person name="Kapitonov V.V."/>
            <person name="Kohara Y."/>
            <person name="Kuroki Y."/>
            <person name="Lindquist E."/>
            <person name="Lucas S."/>
            <person name="Osoegawa K."/>
            <person name="Pennacchio L.A."/>
            <person name="Salamov A.A."/>
            <person name="Satou Y."/>
            <person name="Sauka-Spengler T."/>
            <person name="Schmutz J."/>
            <person name="Shin-I T."/>
            <person name="Toyoda A."/>
            <person name="Bronner-Fraser M."/>
            <person name="Fujiyama A."/>
            <person name="Holland L.Z."/>
            <person name="Holland P.W.H."/>
            <person name="Satoh N."/>
            <person name="Rokhsar D.S."/>
        </authorList>
    </citation>
    <scope>NUCLEOTIDE SEQUENCE [LARGE SCALE GENOMIC DNA]</scope>
    <source>
        <strain evidence="2">S238N-H82</strain>
        <tissue evidence="2">Testes</tissue>
    </source>
</reference>
<protein>
    <submittedName>
        <fullName evidence="2">Uncharacterized protein</fullName>
    </submittedName>
</protein>
<keyword evidence="1" id="KW-1133">Transmembrane helix</keyword>
<proteinExistence type="predicted"/>
<dbReference type="EMBL" id="GG666710">
    <property type="protein sequence ID" value="EEN42803.1"/>
    <property type="molecule type" value="Genomic_DNA"/>
</dbReference>
<evidence type="ECO:0000313" key="2">
    <source>
        <dbReference type="EMBL" id="EEN42803.1"/>
    </source>
</evidence>
<dbReference type="InParanoid" id="C3ZXC3"/>
<organism>
    <name type="scientific">Branchiostoma floridae</name>
    <name type="common">Florida lancelet</name>
    <name type="synonym">Amphioxus</name>
    <dbReference type="NCBI Taxonomy" id="7739"/>
    <lineage>
        <taxon>Eukaryota</taxon>
        <taxon>Metazoa</taxon>
        <taxon>Chordata</taxon>
        <taxon>Cephalochordata</taxon>
        <taxon>Leptocardii</taxon>
        <taxon>Amphioxiformes</taxon>
        <taxon>Branchiostomatidae</taxon>
        <taxon>Branchiostoma</taxon>
    </lineage>
</organism>
<dbReference type="AlphaFoldDB" id="C3ZXC3"/>
<keyword evidence="1" id="KW-0472">Membrane</keyword>
<name>C3ZXC3_BRAFL</name>
<feature type="non-terminal residue" evidence="2">
    <location>
        <position position="123"/>
    </location>
</feature>
<feature type="transmembrane region" description="Helical" evidence="1">
    <location>
        <begin position="78"/>
        <end position="105"/>
    </location>
</feature>
<sequence>MTGVVCLYDVFGVCKVRKGITVIIFQPIGLKKSVTVLIDFSLSKMVASAEDEQSLVSDFLRLLSAHARLPAGVTAPTLVLWTLVVVLSVRLSVRLSVCVLSFIAWQVKIWRVMRQFPGDNRNM</sequence>